<proteinExistence type="predicted"/>
<name>A0A2P2J466_RHIMU</name>
<protein>
    <submittedName>
        <fullName evidence="1">Uncharacterized protein</fullName>
    </submittedName>
</protein>
<dbReference type="EMBL" id="GGEC01007786">
    <property type="protein sequence ID" value="MBW88269.1"/>
    <property type="molecule type" value="Transcribed_RNA"/>
</dbReference>
<organism evidence="1">
    <name type="scientific">Rhizophora mucronata</name>
    <name type="common">Asiatic mangrove</name>
    <dbReference type="NCBI Taxonomy" id="61149"/>
    <lineage>
        <taxon>Eukaryota</taxon>
        <taxon>Viridiplantae</taxon>
        <taxon>Streptophyta</taxon>
        <taxon>Embryophyta</taxon>
        <taxon>Tracheophyta</taxon>
        <taxon>Spermatophyta</taxon>
        <taxon>Magnoliopsida</taxon>
        <taxon>eudicotyledons</taxon>
        <taxon>Gunneridae</taxon>
        <taxon>Pentapetalae</taxon>
        <taxon>rosids</taxon>
        <taxon>fabids</taxon>
        <taxon>Malpighiales</taxon>
        <taxon>Rhizophoraceae</taxon>
        <taxon>Rhizophora</taxon>
    </lineage>
</organism>
<accession>A0A2P2J466</accession>
<sequence>MFSDSLCSSIYWKLIDMLILLSAIAREISCYQFILGNLCTAIA</sequence>
<dbReference type="AlphaFoldDB" id="A0A2P2J466"/>
<evidence type="ECO:0000313" key="1">
    <source>
        <dbReference type="EMBL" id="MBW88269.1"/>
    </source>
</evidence>
<reference evidence="1" key="1">
    <citation type="submission" date="2018-02" db="EMBL/GenBank/DDBJ databases">
        <title>Rhizophora mucronata_Transcriptome.</title>
        <authorList>
            <person name="Meera S.P."/>
            <person name="Sreeshan A."/>
            <person name="Augustine A."/>
        </authorList>
    </citation>
    <scope>NUCLEOTIDE SEQUENCE</scope>
    <source>
        <tissue evidence="1">Leaf</tissue>
    </source>
</reference>